<comment type="catalytic activity">
    <reaction evidence="1">
        <text>ATP + protein L-histidine = ADP + protein N-phospho-L-histidine.</text>
        <dbReference type="EC" id="2.7.13.3"/>
    </reaction>
</comment>
<dbReference type="InterPro" id="IPR036890">
    <property type="entry name" value="HATPase_C_sf"/>
</dbReference>
<dbReference type="InterPro" id="IPR035965">
    <property type="entry name" value="PAS-like_dom_sf"/>
</dbReference>
<keyword evidence="6 11" id="KW-0418">Kinase</keyword>
<accession>A0A7W9FRL2</accession>
<evidence type="ECO:0000256" key="4">
    <source>
        <dbReference type="ARBA" id="ARBA00022679"/>
    </source>
</evidence>
<keyword evidence="3" id="KW-0597">Phosphoprotein</keyword>
<dbReference type="CDD" id="cd00082">
    <property type="entry name" value="HisKA"/>
    <property type="match status" value="1"/>
</dbReference>
<feature type="domain" description="Histidine kinase" evidence="10">
    <location>
        <begin position="207"/>
        <end position="422"/>
    </location>
</feature>
<feature type="coiled-coil region" evidence="9">
    <location>
        <begin position="244"/>
        <end position="278"/>
    </location>
</feature>
<dbReference type="InterPro" id="IPR004358">
    <property type="entry name" value="Sig_transdc_His_kin-like_C"/>
</dbReference>
<dbReference type="EMBL" id="JACHLJ010000001">
    <property type="protein sequence ID" value="MBB5770243.1"/>
    <property type="molecule type" value="Genomic_DNA"/>
</dbReference>
<keyword evidence="7" id="KW-0067">ATP-binding</keyword>
<dbReference type="SUPFAM" id="SSF55874">
    <property type="entry name" value="ATPase domain of HSP90 chaperone/DNA topoisomerase II/histidine kinase"/>
    <property type="match status" value="1"/>
</dbReference>
<evidence type="ECO:0000256" key="7">
    <source>
        <dbReference type="ARBA" id="ARBA00022840"/>
    </source>
</evidence>
<keyword evidence="5" id="KW-0547">Nucleotide-binding</keyword>
<evidence type="ECO:0000259" key="10">
    <source>
        <dbReference type="PROSITE" id="PS50109"/>
    </source>
</evidence>
<dbReference type="PROSITE" id="PS50109">
    <property type="entry name" value="HIS_KIN"/>
    <property type="match status" value="1"/>
</dbReference>
<dbReference type="GO" id="GO:0000155">
    <property type="term" value="F:phosphorelay sensor kinase activity"/>
    <property type="evidence" value="ECO:0007669"/>
    <property type="project" value="InterPro"/>
</dbReference>
<gene>
    <name evidence="11" type="ORF">HNP47_000212</name>
</gene>
<dbReference type="Pfam" id="PF02518">
    <property type="entry name" value="HATPase_c"/>
    <property type="match status" value="1"/>
</dbReference>
<dbReference type="InterPro" id="IPR036097">
    <property type="entry name" value="HisK_dim/P_sf"/>
</dbReference>
<sequence length="422" mass="46517">MDAEFKAQEMVRELNQTLEQRVEERTREMLGARWRYRSLFHDENIGVLELDIAQARAKVEALRAEGFTDPSILAKTRPALFEEVLGEIRLVEINETCSRIFGYSDGGQELLERRPQENRLGGRPVLLKHIEALFAGEGGFSGSVVMRRADGSRLVAAYTAKLSEEGVSFVTVVDISEREKTHELLLAAQNEMSRANRVATIGALSVSIAHELNQPITSLSVDIDTALRTLDKPSQDPALLGRLLTRLKRNAERLAGIVQRTRNQASNQQAGLEEVELDAMARETAALLERDVERRHAVLHLRIEPDLPRVEAEPVAVQQVLVNLIVNALEATESLPIKQRVVTVSIARKGPQAVMVKVTDAGNGIDPDILEKIFDPFFTTKGEGVGMGLQICRSAIESMGGDIRAGDAPEGGALFEFTLMTV</sequence>
<dbReference type="SUPFAM" id="SSF47384">
    <property type="entry name" value="Homodimeric domain of signal transducing histidine kinase"/>
    <property type="match status" value="1"/>
</dbReference>
<dbReference type="PANTHER" id="PTHR43065:SF10">
    <property type="entry name" value="PEROXIDE STRESS-ACTIVATED HISTIDINE KINASE MAK3"/>
    <property type="match status" value="1"/>
</dbReference>
<evidence type="ECO:0000256" key="2">
    <source>
        <dbReference type="ARBA" id="ARBA00012438"/>
    </source>
</evidence>
<keyword evidence="8" id="KW-0902">Two-component regulatory system</keyword>
<dbReference type="InterPro" id="IPR003594">
    <property type="entry name" value="HATPase_dom"/>
</dbReference>
<dbReference type="InterPro" id="IPR003661">
    <property type="entry name" value="HisK_dim/P_dom"/>
</dbReference>
<evidence type="ECO:0000313" key="11">
    <source>
        <dbReference type="EMBL" id="MBB5770243.1"/>
    </source>
</evidence>
<evidence type="ECO:0000256" key="8">
    <source>
        <dbReference type="ARBA" id="ARBA00023012"/>
    </source>
</evidence>
<dbReference type="PRINTS" id="PR00344">
    <property type="entry name" value="BCTRLSENSOR"/>
</dbReference>
<dbReference type="AlphaFoldDB" id="A0A7W9FRL2"/>
<dbReference type="Gene3D" id="3.30.565.10">
    <property type="entry name" value="Histidine kinase-like ATPase, C-terminal domain"/>
    <property type="match status" value="1"/>
</dbReference>
<dbReference type="PANTHER" id="PTHR43065">
    <property type="entry name" value="SENSOR HISTIDINE KINASE"/>
    <property type="match status" value="1"/>
</dbReference>
<dbReference type="InterPro" id="IPR005467">
    <property type="entry name" value="His_kinase_dom"/>
</dbReference>
<evidence type="ECO:0000256" key="1">
    <source>
        <dbReference type="ARBA" id="ARBA00000085"/>
    </source>
</evidence>
<dbReference type="GO" id="GO:0005524">
    <property type="term" value="F:ATP binding"/>
    <property type="evidence" value="ECO:0007669"/>
    <property type="project" value="UniProtKB-KW"/>
</dbReference>
<evidence type="ECO:0000313" key="12">
    <source>
        <dbReference type="Proteomes" id="UP000556201"/>
    </source>
</evidence>
<dbReference type="Proteomes" id="UP000556201">
    <property type="component" value="Unassembled WGS sequence"/>
</dbReference>
<dbReference type="SMART" id="SM00387">
    <property type="entry name" value="HATPase_c"/>
    <property type="match status" value="1"/>
</dbReference>
<evidence type="ECO:0000256" key="9">
    <source>
        <dbReference type="SAM" id="Coils"/>
    </source>
</evidence>
<comment type="caution">
    <text evidence="11">The sequence shown here is derived from an EMBL/GenBank/DDBJ whole genome shotgun (WGS) entry which is preliminary data.</text>
</comment>
<protein>
    <recommendedName>
        <fullName evidence="2">histidine kinase</fullName>
        <ecNumber evidence="2">2.7.13.3</ecNumber>
    </recommendedName>
</protein>
<dbReference type="EC" id="2.7.13.3" evidence="2"/>
<reference evidence="11 12" key="1">
    <citation type="submission" date="2020-08" db="EMBL/GenBank/DDBJ databases">
        <title>Functional genomics of gut bacteria from endangered species of beetles.</title>
        <authorList>
            <person name="Carlos-Shanley C."/>
        </authorList>
    </citation>
    <scope>NUCLEOTIDE SEQUENCE [LARGE SCALE GENOMIC DNA]</scope>
    <source>
        <strain evidence="11 12">S00192</strain>
    </source>
</reference>
<evidence type="ECO:0000256" key="3">
    <source>
        <dbReference type="ARBA" id="ARBA00022553"/>
    </source>
</evidence>
<dbReference type="Gene3D" id="1.10.287.130">
    <property type="match status" value="1"/>
</dbReference>
<organism evidence="11 12">
    <name type="scientific">Brevundimonas vesicularis</name>
    <name type="common">Pseudomonas vesicularis</name>
    <dbReference type="NCBI Taxonomy" id="41276"/>
    <lineage>
        <taxon>Bacteria</taxon>
        <taxon>Pseudomonadati</taxon>
        <taxon>Pseudomonadota</taxon>
        <taxon>Alphaproteobacteria</taxon>
        <taxon>Caulobacterales</taxon>
        <taxon>Caulobacteraceae</taxon>
        <taxon>Brevundimonas</taxon>
    </lineage>
</organism>
<evidence type="ECO:0000256" key="6">
    <source>
        <dbReference type="ARBA" id="ARBA00022777"/>
    </source>
</evidence>
<name>A0A7W9FRL2_BREVE</name>
<evidence type="ECO:0000256" key="5">
    <source>
        <dbReference type="ARBA" id="ARBA00022741"/>
    </source>
</evidence>
<dbReference type="Gene3D" id="3.30.450.20">
    <property type="entry name" value="PAS domain"/>
    <property type="match status" value="1"/>
</dbReference>
<keyword evidence="9" id="KW-0175">Coiled coil</keyword>
<proteinExistence type="predicted"/>
<keyword evidence="4" id="KW-0808">Transferase</keyword>
<dbReference type="SUPFAM" id="SSF55785">
    <property type="entry name" value="PYP-like sensor domain (PAS domain)"/>
    <property type="match status" value="1"/>
</dbReference>